<reference evidence="1 2" key="1">
    <citation type="submission" date="2015-09" db="EMBL/GenBank/DDBJ databases">
        <title>Sorangium comparison.</title>
        <authorList>
            <person name="Zaburannyi N."/>
            <person name="Bunk B."/>
            <person name="Overmann J."/>
            <person name="Mueller R."/>
        </authorList>
    </citation>
    <scope>NUCLEOTIDE SEQUENCE [LARGE SCALE GENOMIC DNA]</scope>
    <source>
        <strain evidence="1 2">So ce26</strain>
    </source>
</reference>
<dbReference type="RefSeq" id="WP_267898765.1">
    <property type="nucleotide sequence ID" value="NZ_CP012673.1"/>
</dbReference>
<protein>
    <submittedName>
        <fullName evidence="1">Uncharacterized protein</fullName>
    </submittedName>
</protein>
<evidence type="ECO:0000313" key="2">
    <source>
        <dbReference type="Proteomes" id="UP000238348"/>
    </source>
</evidence>
<dbReference type="Proteomes" id="UP000238348">
    <property type="component" value="Chromosome"/>
</dbReference>
<gene>
    <name evidence="1" type="ORF">SOCE26_018250</name>
</gene>
<accession>A0A2L0EM96</accession>
<evidence type="ECO:0000313" key="1">
    <source>
        <dbReference type="EMBL" id="AUX40424.1"/>
    </source>
</evidence>
<organism evidence="1 2">
    <name type="scientific">Sorangium cellulosum</name>
    <name type="common">Polyangium cellulosum</name>
    <dbReference type="NCBI Taxonomy" id="56"/>
    <lineage>
        <taxon>Bacteria</taxon>
        <taxon>Pseudomonadati</taxon>
        <taxon>Myxococcota</taxon>
        <taxon>Polyangia</taxon>
        <taxon>Polyangiales</taxon>
        <taxon>Polyangiaceae</taxon>
        <taxon>Sorangium</taxon>
    </lineage>
</organism>
<proteinExistence type="predicted"/>
<sequence length="42" mass="4604">MNLSSLRVSLFIRSDNGQRGGWLGSLERAASDLDPRKGSVEQ</sequence>
<name>A0A2L0EM96_SORCE</name>
<dbReference type="EMBL" id="CP012673">
    <property type="protein sequence ID" value="AUX40424.1"/>
    <property type="molecule type" value="Genomic_DNA"/>
</dbReference>
<dbReference type="AlphaFoldDB" id="A0A2L0EM96"/>